<feature type="non-terminal residue" evidence="2">
    <location>
        <position position="1"/>
    </location>
</feature>
<evidence type="ECO:0000313" key="2">
    <source>
        <dbReference type="EMBL" id="CAB0030771.1"/>
    </source>
</evidence>
<keyword evidence="3" id="KW-1185">Reference proteome</keyword>
<sequence>PREVVVHVVKRPIPATRAARQCSQKGNPRGTPPVDSVHQLSPTSRSVLLVRKANSTDELSAEATSTRLYHIVSRPIRATPAAGGFRPSSAESSTSTRCTIASPYACDLVRKKFQLQWAYLRIPQRFGALERQKLRMRDTARENFRQKNRAQTQHMDAEHNGVPLTNAL</sequence>
<feature type="region of interest" description="Disordered" evidence="1">
    <location>
        <begin position="144"/>
        <end position="168"/>
    </location>
</feature>
<dbReference type="Proteomes" id="UP000479190">
    <property type="component" value="Unassembled WGS sequence"/>
</dbReference>
<protein>
    <submittedName>
        <fullName evidence="2">Uncharacterized protein</fullName>
    </submittedName>
</protein>
<evidence type="ECO:0000313" key="3">
    <source>
        <dbReference type="Proteomes" id="UP000479190"/>
    </source>
</evidence>
<dbReference type="AlphaFoldDB" id="A0A6H5I704"/>
<gene>
    <name evidence="2" type="ORF">TBRA_LOCUS2759</name>
</gene>
<organism evidence="2 3">
    <name type="scientific">Trichogramma brassicae</name>
    <dbReference type="NCBI Taxonomy" id="86971"/>
    <lineage>
        <taxon>Eukaryota</taxon>
        <taxon>Metazoa</taxon>
        <taxon>Ecdysozoa</taxon>
        <taxon>Arthropoda</taxon>
        <taxon>Hexapoda</taxon>
        <taxon>Insecta</taxon>
        <taxon>Pterygota</taxon>
        <taxon>Neoptera</taxon>
        <taxon>Endopterygota</taxon>
        <taxon>Hymenoptera</taxon>
        <taxon>Apocrita</taxon>
        <taxon>Proctotrupomorpha</taxon>
        <taxon>Chalcidoidea</taxon>
        <taxon>Trichogrammatidae</taxon>
        <taxon>Trichogramma</taxon>
    </lineage>
</organism>
<feature type="region of interest" description="Disordered" evidence="1">
    <location>
        <begin position="16"/>
        <end position="39"/>
    </location>
</feature>
<proteinExistence type="predicted"/>
<reference evidence="2 3" key="1">
    <citation type="submission" date="2020-02" db="EMBL/GenBank/DDBJ databases">
        <authorList>
            <person name="Ferguson B K."/>
        </authorList>
    </citation>
    <scope>NUCLEOTIDE SEQUENCE [LARGE SCALE GENOMIC DNA]</scope>
</reference>
<name>A0A6H5I704_9HYME</name>
<evidence type="ECO:0000256" key="1">
    <source>
        <dbReference type="SAM" id="MobiDB-lite"/>
    </source>
</evidence>
<accession>A0A6H5I704</accession>
<dbReference type="EMBL" id="CADCXV010000545">
    <property type="protein sequence ID" value="CAB0030771.1"/>
    <property type="molecule type" value="Genomic_DNA"/>
</dbReference>